<feature type="region of interest" description="Disordered" evidence="9">
    <location>
        <begin position="1193"/>
        <end position="1233"/>
    </location>
</feature>
<feature type="compositionally biased region" description="Gly residues" evidence="9">
    <location>
        <begin position="440"/>
        <end position="457"/>
    </location>
</feature>
<evidence type="ECO:0000256" key="6">
    <source>
        <dbReference type="ARBA" id="ARBA00023125"/>
    </source>
</evidence>
<dbReference type="Gene3D" id="3.30.890.10">
    <property type="entry name" value="Methyl-cpg-binding Protein 2, Chain A"/>
    <property type="match status" value="1"/>
</dbReference>
<dbReference type="InterPro" id="IPR001739">
    <property type="entry name" value="Methyl_CpG_DNA-bd"/>
</dbReference>
<dbReference type="GO" id="GO:0003677">
    <property type="term" value="F:DNA binding"/>
    <property type="evidence" value="ECO:0007669"/>
    <property type="project" value="UniProtKB-KW"/>
</dbReference>
<dbReference type="EMBL" id="BFEA01000704">
    <property type="protein sequence ID" value="GBG88931.1"/>
    <property type="molecule type" value="Genomic_DNA"/>
</dbReference>
<dbReference type="InterPro" id="IPR055508">
    <property type="entry name" value="DUF7081"/>
</dbReference>
<feature type="compositionally biased region" description="Gly residues" evidence="9">
    <location>
        <begin position="466"/>
        <end position="480"/>
    </location>
</feature>
<dbReference type="SUPFAM" id="SSF54171">
    <property type="entry name" value="DNA-binding domain"/>
    <property type="match status" value="1"/>
</dbReference>
<evidence type="ECO:0000256" key="4">
    <source>
        <dbReference type="ARBA" id="ARBA00022833"/>
    </source>
</evidence>
<keyword evidence="5" id="KW-0805">Transcription regulation</keyword>
<keyword evidence="8" id="KW-0539">Nucleus</keyword>
<comment type="subcellular location">
    <subcellularLocation>
        <location evidence="1">Nucleus</location>
    </subcellularLocation>
</comment>
<dbReference type="Pfam" id="PF07227">
    <property type="entry name" value="PHD_Oberon"/>
    <property type="match status" value="1"/>
</dbReference>
<gene>
    <name evidence="11" type="ORF">CBR_g48542</name>
</gene>
<dbReference type="OrthoDB" id="1145453at2759"/>
<feature type="region of interest" description="Disordered" evidence="9">
    <location>
        <begin position="1075"/>
        <end position="1099"/>
    </location>
</feature>
<feature type="compositionally biased region" description="Gly residues" evidence="9">
    <location>
        <begin position="192"/>
        <end position="226"/>
    </location>
</feature>
<feature type="compositionally biased region" description="Gly residues" evidence="9">
    <location>
        <begin position="89"/>
        <end position="115"/>
    </location>
</feature>
<evidence type="ECO:0000256" key="8">
    <source>
        <dbReference type="ARBA" id="ARBA00023242"/>
    </source>
</evidence>
<feature type="region of interest" description="Disordered" evidence="9">
    <location>
        <begin position="415"/>
        <end position="485"/>
    </location>
</feature>
<evidence type="ECO:0000259" key="10">
    <source>
        <dbReference type="PROSITE" id="PS50982"/>
    </source>
</evidence>
<feature type="region of interest" description="Disordered" evidence="9">
    <location>
        <begin position="1"/>
        <end position="377"/>
    </location>
</feature>
<feature type="domain" description="MBD" evidence="10">
    <location>
        <begin position="501"/>
        <end position="574"/>
    </location>
</feature>
<dbReference type="GO" id="GO:0005634">
    <property type="term" value="C:nucleus"/>
    <property type="evidence" value="ECO:0007669"/>
    <property type="project" value="UniProtKB-SubCell"/>
</dbReference>
<keyword evidence="3" id="KW-0863">Zinc-finger</keyword>
<proteinExistence type="predicted"/>
<evidence type="ECO:0000256" key="2">
    <source>
        <dbReference type="ARBA" id="ARBA00022723"/>
    </source>
</evidence>
<reference evidence="11 12" key="1">
    <citation type="journal article" date="2018" name="Cell">
        <title>The Chara Genome: Secondary Complexity and Implications for Plant Terrestrialization.</title>
        <authorList>
            <person name="Nishiyama T."/>
            <person name="Sakayama H."/>
            <person name="Vries J.D."/>
            <person name="Buschmann H."/>
            <person name="Saint-Marcoux D."/>
            <person name="Ullrich K.K."/>
            <person name="Haas F.B."/>
            <person name="Vanderstraeten L."/>
            <person name="Becker D."/>
            <person name="Lang D."/>
            <person name="Vosolsobe S."/>
            <person name="Rombauts S."/>
            <person name="Wilhelmsson P.K.I."/>
            <person name="Janitza P."/>
            <person name="Kern R."/>
            <person name="Heyl A."/>
            <person name="Rumpler F."/>
            <person name="Villalobos L.I.A.C."/>
            <person name="Clay J.M."/>
            <person name="Skokan R."/>
            <person name="Toyoda A."/>
            <person name="Suzuki Y."/>
            <person name="Kagoshima H."/>
            <person name="Schijlen E."/>
            <person name="Tajeshwar N."/>
            <person name="Catarino B."/>
            <person name="Hetherington A.J."/>
            <person name="Saltykova A."/>
            <person name="Bonnot C."/>
            <person name="Breuninger H."/>
            <person name="Symeonidi A."/>
            <person name="Radhakrishnan G.V."/>
            <person name="Van Nieuwerburgh F."/>
            <person name="Deforce D."/>
            <person name="Chang C."/>
            <person name="Karol K.G."/>
            <person name="Hedrich R."/>
            <person name="Ulvskov P."/>
            <person name="Glockner G."/>
            <person name="Delwiche C.F."/>
            <person name="Petrasek J."/>
            <person name="Van de Peer Y."/>
            <person name="Friml J."/>
            <person name="Beilby M."/>
            <person name="Dolan L."/>
            <person name="Kohara Y."/>
            <person name="Sugano S."/>
            <person name="Fujiyama A."/>
            <person name="Delaux P.-M."/>
            <person name="Quint M."/>
            <person name="TheiBen G."/>
            <person name="Hagemann M."/>
            <person name="Harholt J."/>
            <person name="Dunand C."/>
            <person name="Zachgo S."/>
            <person name="Langdale J."/>
            <person name="Maumus F."/>
            <person name="Straeten D.V.D."/>
            <person name="Gould S.B."/>
            <person name="Rensing S.A."/>
        </authorList>
    </citation>
    <scope>NUCLEOTIDE SEQUENCE [LARGE SCALE GENOMIC DNA]</scope>
    <source>
        <strain evidence="11 12">S276</strain>
    </source>
</reference>
<dbReference type="Gramene" id="GBG88931">
    <property type="protein sequence ID" value="GBG88931"/>
    <property type="gene ID" value="CBR_g48542"/>
</dbReference>
<dbReference type="Proteomes" id="UP000265515">
    <property type="component" value="Unassembled WGS sequence"/>
</dbReference>
<keyword evidence="6" id="KW-0238">DNA-binding</keyword>
<feature type="compositionally biased region" description="Low complexity" evidence="9">
    <location>
        <begin position="416"/>
        <end position="436"/>
    </location>
</feature>
<keyword evidence="4" id="KW-0862">Zinc</keyword>
<keyword evidence="12" id="KW-1185">Reference proteome</keyword>
<evidence type="ECO:0000256" key="1">
    <source>
        <dbReference type="ARBA" id="ARBA00004123"/>
    </source>
</evidence>
<dbReference type="GO" id="GO:0008270">
    <property type="term" value="F:zinc ion binding"/>
    <property type="evidence" value="ECO:0007669"/>
    <property type="project" value="UniProtKB-KW"/>
</dbReference>
<comment type="caution">
    <text evidence="11">The sequence shown here is derived from an EMBL/GenBank/DDBJ whole genome shotgun (WGS) entry which is preliminary data.</text>
</comment>
<feature type="compositionally biased region" description="Low complexity" evidence="9">
    <location>
        <begin position="261"/>
        <end position="275"/>
    </location>
</feature>
<evidence type="ECO:0000313" key="12">
    <source>
        <dbReference type="Proteomes" id="UP000265515"/>
    </source>
</evidence>
<keyword evidence="7" id="KW-0804">Transcription</keyword>
<feature type="compositionally biased region" description="Gly residues" evidence="9">
    <location>
        <begin position="135"/>
        <end position="152"/>
    </location>
</feature>
<feature type="compositionally biased region" description="Polar residues" evidence="9">
    <location>
        <begin position="1215"/>
        <end position="1229"/>
    </location>
</feature>
<dbReference type="Pfam" id="PF23299">
    <property type="entry name" value="DUF7081"/>
    <property type="match status" value="1"/>
</dbReference>
<feature type="region of interest" description="Disordered" evidence="9">
    <location>
        <begin position="575"/>
        <end position="625"/>
    </location>
</feature>
<evidence type="ECO:0000313" key="11">
    <source>
        <dbReference type="EMBL" id="GBG88931.1"/>
    </source>
</evidence>
<name>A0A388M305_CHABU</name>
<organism evidence="11 12">
    <name type="scientific">Chara braunii</name>
    <name type="common">Braun's stonewort</name>
    <dbReference type="NCBI Taxonomy" id="69332"/>
    <lineage>
        <taxon>Eukaryota</taxon>
        <taxon>Viridiplantae</taxon>
        <taxon>Streptophyta</taxon>
        <taxon>Charophyceae</taxon>
        <taxon>Charales</taxon>
        <taxon>Characeae</taxon>
        <taxon>Chara</taxon>
    </lineage>
</organism>
<accession>A0A388M305</accession>
<evidence type="ECO:0000256" key="9">
    <source>
        <dbReference type="SAM" id="MobiDB-lite"/>
    </source>
</evidence>
<dbReference type="PANTHER" id="PTHR33345">
    <property type="entry name" value="ADAPTER PROTEIN, PUTATIVE-RELATED"/>
    <property type="match status" value="1"/>
</dbReference>
<dbReference type="PROSITE" id="PS50982">
    <property type="entry name" value="MBD"/>
    <property type="match status" value="1"/>
</dbReference>
<feature type="compositionally biased region" description="Basic and acidic residues" evidence="9">
    <location>
        <begin position="342"/>
        <end position="375"/>
    </location>
</feature>
<dbReference type="InterPro" id="IPR032881">
    <property type="entry name" value="Oberon-like_PHD"/>
</dbReference>
<feature type="compositionally biased region" description="Basic and acidic residues" evidence="9">
    <location>
        <begin position="305"/>
        <end position="324"/>
    </location>
</feature>
<feature type="region of interest" description="Disordered" evidence="9">
    <location>
        <begin position="1265"/>
        <end position="1304"/>
    </location>
</feature>
<dbReference type="PANTHER" id="PTHR33345:SF6">
    <property type="entry name" value="OS03G0747200 PROTEIN"/>
    <property type="match status" value="1"/>
</dbReference>
<dbReference type="InterPro" id="IPR056034">
    <property type="entry name" value="DUF7615"/>
</dbReference>
<evidence type="ECO:0000256" key="3">
    <source>
        <dbReference type="ARBA" id="ARBA00022771"/>
    </source>
</evidence>
<evidence type="ECO:0000256" key="7">
    <source>
        <dbReference type="ARBA" id="ARBA00023163"/>
    </source>
</evidence>
<dbReference type="InterPro" id="IPR016177">
    <property type="entry name" value="DNA-bd_dom_sf"/>
</dbReference>
<protein>
    <recommendedName>
        <fullName evidence="10">MBD domain-containing protein</fullName>
    </recommendedName>
</protein>
<sequence length="1518" mass="156702">MPSASVSGGGGAAVRSHASEATEKASCQEAKVLESRMTSSGDAKAIELPVGRKEDQVEREEEEVEREREEHQSPSPVPSGTSAAVGTASTGGGGGGEEGGSGGEGGGGGGEGGAGAQEAGMIVSVDARGDRDGGGGEGGGEGGGGGGGGGGDESAVVMSGLAGEQLISNPGGLIGRPSLSVTGMTAERESLAGGGEGGGRGGGGGGGGGRGGEGAEGGEMEGGGDGGEGRGGLRTENGCGEEGEKDGRLGRPVTGGHVAEASGVASCAKPAAAASTPRPDRGEEGGMQQEAEEEEEEVSSPCKALAKEWGADVEGKVVEDRGRDGLSCSGVRSDDGAAADAELSKEEKRREGERGLSLDPGGEKGEKEEGEKEEGGVAMEVEEIAPPALLPPAGECDEVVAIGTSVMQSGVGAQLAGPAENGGEPGAADAAGCSGERLGEAGGGGQAEGVGGGGAQGGRVRDGGREGAGGGGGGEGGGGDGDTEKLNMDREQWLREVGAKAGEVGWGPPYAPPGWRWRVGHRHHNGKWKDRYLISPDGIEFNSKKKLLIYLEREKPDLDRDAFLDGFDWSVRAATQSTGTETGGADDDDEDDVNKNPLQESRRKRNRSKKPAANPMPAKRKRQKGAFLMDGGQKAGCRRGNAWCVLAHWMGKMRMGVCDICCREPGFCRGCSCLLCGEDLRPDPLGVEVIRCMGTLERRVKGGVAGGSGGATGGLAGGAVAKAGDGACLHAVHLKCAMENRVAGVVWELCLDAEYLCRACETVSNLMPMWGRLIVLAMDGTDEGLSARTEMLKTLTTALHILKETDREDLEGAFKLVELVIKRLKRTGEVGPCRDLLKEKLDLGGLCGSDFAEDRIDRCRTVQTNEDGGEALLGALRPASVSWLDRRRKHDVRVGGVSYTMVLAVGSAFRVVWLRGVAVAKGGAQRSLWCMVKMTRLPWLLIVAASRGDRSASALGASAGSDGFYMPFCSMRYYCGGLVITIRESWVPMGLRMDEARTTVVGAGGWSRCPVTRVSDLHGDNDSKIEMERICEDDEGDVDMDNEVSVDAEGLVGERATEAVGECGRGLDAMQGGECRTANTQRGSPNGEAEGHGNNDAMEVDCSDGKKPLKSLGDDDNNRCSGGGGLDNGGMTCDGDDRAGGGEEAVCMGGVAVAPNESTGRGGVEGCDNAEVGTGKRAVEGCDNAEVGMDKGSVEGCGNAEVGGTSTNDPDDETTAANELGGSSENGQTDPKGKVVVLGHLQKEEGERNDKLDVVAINRVVDGGSSAAQEARHNSSQVSKGAENGTVELSMGEEVPERNRYPGGQLSRSSFAVLEEGNCGGGQGGEVRDKGQDALAAELCSVDGGDPDEGEIPTVRVNLLGGHESKASSRKDLSCAVLGPEVENVLRRTLEEFRKSQAREYSMVEKCLRNQKERVHLEYRKLGSMLDNLAKSTESAIDRGGGASVSVLQLECWQSLVEEINLQRSLAKEEVKRFHKMLGIYKGFSVVGSDLVKEFVASPGGVVEKETSLPTAGHPGKG</sequence>
<keyword evidence="2" id="KW-0479">Metal-binding</keyword>
<evidence type="ECO:0000256" key="5">
    <source>
        <dbReference type="ARBA" id="ARBA00023015"/>
    </source>
</evidence>
<dbReference type="Pfam" id="PF24590">
    <property type="entry name" value="DUF7615"/>
    <property type="match status" value="1"/>
</dbReference>